<dbReference type="InterPro" id="IPR045404">
    <property type="entry name" value="Gp13-like"/>
</dbReference>
<evidence type="ECO:0000313" key="1">
    <source>
        <dbReference type="EMBL" id="WLS98318.1"/>
    </source>
</evidence>
<proteinExistence type="predicted"/>
<protein>
    <submittedName>
        <fullName evidence="1">Major capsid protein</fullName>
    </submittedName>
</protein>
<sequence>MPFDLEVFNSETYTAMTETVDQDINKFNEASQGTITLINRPSRGDEDIKSSFKGVADLIRRRNVYGDGTVNSVRLTQTTENSIKVAAGTPPVEYSPSQYTWIQQNPTDAAIVIGEQLGKARLADMLNTGIMCAVAAIQNNPKAMRESSVNAAALPNTAALFGDRESAIKVWVMHSACASDLLNHALNNSERLFSYGTVNITKDVAGRIFIVTDSPSLVTATDPNDRESITGYNTLGLTESGIVVSDNADYKSAIQDLLGRENLGVMHQSEWSYNVAVKGYKWDITKGGASPTNLALATGTNWMQVPASVKNTAGVLAKLERTYI</sequence>
<dbReference type="Proteomes" id="UP001229773">
    <property type="component" value="Chromosome"/>
</dbReference>
<evidence type="ECO:0000313" key="2">
    <source>
        <dbReference type="Proteomes" id="UP001229773"/>
    </source>
</evidence>
<gene>
    <name evidence="1" type="ORF">RAM05_10830</name>
</gene>
<reference evidence="1 2" key="1">
    <citation type="submission" date="2023-08" db="EMBL/GenBank/DDBJ databases">
        <title>Complete genome sequences of 12 bacterial strains from the honey bee gut, resolved with long-read nanopore sequencing.</title>
        <authorList>
            <person name="Kwong W.K."/>
            <person name="Acheampong S."/>
            <person name="Polat M.F."/>
        </authorList>
    </citation>
    <scope>NUCLEOTIDE SEQUENCE [LARGE SCALE GENOMIC DNA]</scope>
    <source>
        <strain evidence="2">wkB9</strain>
    </source>
</reference>
<accession>A0ABD7Z3G8</accession>
<dbReference type="Pfam" id="PF20036">
    <property type="entry name" value="Gp13-like"/>
    <property type="match status" value="1"/>
</dbReference>
<name>A0ABD7Z3G8_9NEIS</name>
<dbReference type="GeneID" id="32536473"/>
<dbReference type="RefSeq" id="WP_025331419.1">
    <property type="nucleotide sequence ID" value="NZ_CP132375.1"/>
</dbReference>
<dbReference type="AlphaFoldDB" id="A0ABD7Z3G8"/>
<organism evidence="1 2">
    <name type="scientific">Snodgrassella alvi</name>
    <dbReference type="NCBI Taxonomy" id="1196083"/>
    <lineage>
        <taxon>Bacteria</taxon>
        <taxon>Pseudomonadati</taxon>
        <taxon>Pseudomonadota</taxon>
        <taxon>Betaproteobacteria</taxon>
        <taxon>Neisseriales</taxon>
        <taxon>Neisseriaceae</taxon>
        <taxon>Snodgrassella</taxon>
    </lineage>
</organism>
<dbReference type="EMBL" id="CP132375">
    <property type="protein sequence ID" value="WLS98318.1"/>
    <property type="molecule type" value="Genomic_DNA"/>
</dbReference>